<sequence>MNSLVNISSIISLRSTGC</sequence>
<dbReference type="EMBL" id="GGEC01073326">
    <property type="protein sequence ID" value="MBX53810.1"/>
    <property type="molecule type" value="Transcribed_RNA"/>
</dbReference>
<organism evidence="1">
    <name type="scientific">Rhizophora mucronata</name>
    <name type="common">Asiatic mangrove</name>
    <dbReference type="NCBI Taxonomy" id="61149"/>
    <lineage>
        <taxon>Eukaryota</taxon>
        <taxon>Viridiplantae</taxon>
        <taxon>Streptophyta</taxon>
        <taxon>Embryophyta</taxon>
        <taxon>Tracheophyta</taxon>
        <taxon>Spermatophyta</taxon>
        <taxon>Magnoliopsida</taxon>
        <taxon>eudicotyledons</taxon>
        <taxon>Gunneridae</taxon>
        <taxon>Pentapetalae</taxon>
        <taxon>rosids</taxon>
        <taxon>fabids</taxon>
        <taxon>Malpighiales</taxon>
        <taxon>Rhizophoraceae</taxon>
        <taxon>Rhizophora</taxon>
    </lineage>
</organism>
<evidence type="ECO:0000313" key="1">
    <source>
        <dbReference type="EMBL" id="MBX53810.1"/>
    </source>
</evidence>
<name>A0A2P2PGE6_RHIMU</name>
<reference evidence="1" key="1">
    <citation type="submission" date="2018-02" db="EMBL/GenBank/DDBJ databases">
        <title>Rhizophora mucronata_Transcriptome.</title>
        <authorList>
            <person name="Meera S.P."/>
            <person name="Sreeshan A."/>
            <person name="Augustine A."/>
        </authorList>
    </citation>
    <scope>NUCLEOTIDE SEQUENCE</scope>
    <source>
        <tissue evidence="1">Leaf</tissue>
    </source>
</reference>
<dbReference type="AlphaFoldDB" id="A0A2P2PGE6"/>
<accession>A0A2P2PGE6</accession>
<protein>
    <submittedName>
        <fullName evidence="1">Uncharacterized protein</fullName>
    </submittedName>
</protein>
<proteinExistence type="predicted"/>